<protein>
    <submittedName>
        <fullName evidence="1">Uncharacterized protein</fullName>
    </submittedName>
</protein>
<organism evidence="1 2">
    <name type="scientific">Pseudomonas syringae pv. aptata</name>
    <dbReference type="NCBI Taxonomy" id="83167"/>
    <lineage>
        <taxon>Bacteria</taxon>
        <taxon>Pseudomonadati</taxon>
        <taxon>Pseudomonadota</taxon>
        <taxon>Gammaproteobacteria</taxon>
        <taxon>Pseudomonadales</taxon>
        <taxon>Pseudomonadaceae</taxon>
        <taxon>Pseudomonas</taxon>
        <taxon>Pseudomonas syringae</taxon>
    </lineage>
</organism>
<gene>
    <name evidence="1" type="ORF">ALQ37_200184</name>
</gene>
<dbReference type="EMBL" id="RBPX01000180">
    <property type="protein sequence ID" value="RMO65445.1"/>
    <property type="molecule type" value="Genomic_DNA"/>
</dbReference>
<name>A0A3M3X677_PSEAP</name>
<proteinExistence type="predicted"/>
<evidence type="ECO:0000313" key="1">
    <source>
        <dbReference type="EMBL" id="RMO65445.1"/>
    </source>
</evidence>
<evidence type="ECO:0000313" key="2">
    <source>
        <dbReference type="Proteomes" id="UP000274541"/>
    </source>
</evidence>
<reference evidence="1 2" key="1">
    <citation type="submission" date="2018-08" db="EMBL/GenBank/DDBJ databases">
        <title>Recombination of ecologically and evolutionarily significant loci maintains genetic cohesion in the Pseudomonas syringae species complex.</title>
        <authorList>
            <person name="Dillon M."/>
            <person name="Thakur S."/>
            <person name="Almeida R.N.D."/>
            <person name="Weir B.S."/>
            <person name="Guttman D.S."/>
        </authorList>
    </citation>
    <scope>NUCLEOTIDE SEQUENCE [LARGE SCALE GENOMIC DNA]</scope>
    <source>
        <strain evidence="1 2">ICMP 4388</strain>
    </source>
</reference>
<dbReference type="AlphaFoldDB" id="A0A3M3X677"/>
<sequence>MHIFESVFAFDETNDIKSKIIVKRPKRSKKQLLFSQKSLNWIMGFFTVSRENATWLQALSHLSLRVIYKRM</sequence>
<accession>A0A3M3X677</accession>
<comment type="caution">
    <text evidence="1">The sequence shown here is derived from an EMBL/GenBank/DDBJ whole genome shotgun (WGS) entry which is preliminary data.</text>
</comment>
<dbReference type="Proteomes" id="UP000274541">
    <property type="component" value="Unassembled WGS sequence"/>
</dbReference>